<dbReference type="Proteomes" id="UP000640052">
    <property type="component" value="Unassembled WGS sequence"/>
</dbReference>
<name>A0A919USL8_9ACTN</name>
<dbReference type="RefSeq" id="WP_204045983.1">
    <property type="nucleotide sequence ID" value="NZ_BOOA01000122.1"/>
</dbReference>
<evidence type="ECO:0000313" key="2">
    <source>
        <dbReference type="Proteomes" id="UP000640052"/>
    </source>
</evidence>
<accession>A0A919USL8</accession>
<gene>
    <name evidence="1" type="ORF">Aph01nite_76820</name>
</gene>
<comment type="caution">
    <text evidence="1">The sequence shown here is derived from an EMBL/GenBank/DDBJ whole genome shotgun (WGS) entry which is preliminary data.</text>
</comment>
<sequence>MAAQTQDVIDAYSRQCASLLHRNIYLEARLATVERQLLEAQEAAGKVANV</sequence>
<keyword evidence="2" id="KW-1185">Reference proteome</keyword>
<organism evidence="1 2">
    <name type="scientific">Acrocarpospora phusangensis</name>
    <dbReference type="NCBI Taxonomy" id="1070424"/>
    <lineage>
        <taxon>Bacteria</taxon>
        <taxon>Bacillati</taxon>
        <taxon>Actinomycetota</taxon>
        <taxon>Actinomycetes</taxon>
        <taxon>Streptosporangiales</taxon>
        <taxon>Streptosporangiaceae</taxon>
        <taxon>Acrocarpospora</taxon>
    </lineage>
</organism>
<proteinExistence type="predicted"/>
<evidence type="ECO:0000313" key="1">
    <source>
        <dbReference type="EMBL" id="GIH29372.1"/>
    </source>
</evidence>
<dbReference type="AlphaFoldDB" id="A0A919USL8"/>
<protein>
    <submittedName>
        <fullName evidence="1">Uncharacterized protein</fullName>
    </submittedName>
</protein>
<reference evidence="1" key="1">
    <citation type="submission" date="2021-01" db="EMBL/GenBank/DDBJ databases">
        <title>Whole genome shotgun sequence of Acrocarpospora phusangensis NBRC 108782.</title>
        <authorList>
            <person name="Komaki H."/>
            <person name="Tamura T."/>
        </authorList>
    </citation>
    <scope>NUCLEOTIDE SEQUENCE</scope>
    <source>
        <strain evidence="1">NBRC 108782</strain>
    </source>
</reference>
<dbReference type="EMBL" id="BOOA01000122">
    <property type="protein sequence ID" value="GIH29372.1"/>
    <property type="molecule type" value="Genomic_DNA"/>
</dbReference>